<dbReference type="Proteomes" id="UP000011885">
    <property type="component" value="Unassembled WGS sequence"/>
</dbReference>
<evidence type="ECO:0000256" key="5">
    <source>
        <dbReference type="ARBA" id="ARBA00022777"/>
    </source>
</evidence>
<evidence type="ECO:0000256" key="7">
    <source>
        <dbReference type="PROSITE-ProRule" id="PRU00339"/>
    </source>
</evidence>
<dbReference type="PROSITE" id="PS50011">
    <property type="entry name" value="PROTEIN_KINASE_DOM"/>
    <property type="match status" value="1"/>
</dbReference>
<comment type="caution">
    <text evidence="10">The sequence shown here is derived from an EMBL/GenBank/DDBJ whole genome shotgun (WGS) entry which is preliminary data.</text>
</comment>
<keyword evidence="4 8" id="KW-0547">Nucleotide-binding</keyword>
<evidence type="ECO:0000256" key="2">
    <source>
        <dbReference type="ARBA" id="ARBA00022527"/>
    </source>
</evidence>
<evidence type="ECO:0000313" key="11">
    <source>
        <dbReference type="Proteomes" id="UP000011885"/>
    </source>
</evidence>
<dbReference type="SMART" id="SM00028">
    <property type="entry name" value="TPR"/>
    <property type="match status" value="6"/>
</dbReference>
<evidence type="ECO:0000259" key="9">
    <source>
        <dbReference type="PROSITE" id="PS50011"/>
    </source>
</evidence>
<reference evidence="10 11" key="1">
    <citation type="journal article" date="2013" name="Mar. Genomics">
        <title>Expression of sulfatases in Rhodopirellula baltica and the diversity of sulfatases in the genus Rhodopirellula.</title>
        <authorList>
            <person name="Wegner C.E."/>
            <person name="Richter-Heitmann T."/>
            <person name="Klindworth A."/>
            <person name="Klockow C."/>
            <person name="Richter M."/>
            <person name="Achstetter T."/>
            <person name="Glockner F.O."/>
            <person name="Harder J."/>
        </authorList>
    </citation>
    <scope>NUCLEOTIDE SEQUENCE [LARGE SCALE GENOMIC DNA]</scope>
    <source>
        <strain evidence="10 11">SM41</strain>
    </source>
</reference>
<dbReference type="PATRIC" id="fig|1263870.3.peg.2337"/>
<dbReference type="SUPFAM" id="SSF56112">
    <property type="entry name" value="Protein kinase-like (PK-like)"/>
    <property type="match status" value="1"/>
</dbReference>
<dbReference type="CDD" id="cd14014">
    <property type="entry name" value="STKc_PknB_like"/>
    <property type="match status" value="1"/>
</dbReference>
<dbReference type="RefSeq" id="WP_008677465.1">
    <property type="nucleotide sequence ID" value="NZ_ANOH01000152.1"/>
</dbReference>
<dbReference type="InterPro" id="IPR008271">
    <property type="entry name" value="Ser/Thr_kinase_AS"/>
</dbReference>
<keyword evidence="5 10" id="KW-0418">Kinase</keyword>
<dbReference type="Pfam" id="PF00069">
    <property type="entry name" value="Pkinase"/>
    <property type="match status" value="1"/>
</dbReference>
<evidence type="ECO:0000256" key="3">
    <source>
        <dbReference type="ARBA" id="ARBA00022679"/>
    </source>
</evidence>
<dbReference type="SMART" id="SM00220">
    <property type="entry name" value="S_TKc"/>
    <property type="match status" value="1"/>
</dbReference>
<keyword evidence="2 10" id="KW-0723">Serine/threonine-protein kinase</keyword>
<feature type="domain" description="Protein kinase" evidence="9">
    <location>
        <begin position="106"/>
        <end position="378"/>
    </location>
</feature>
<accession>M5U4L0</accession>
<dbReference type="GO" id="GO:0005524">
    <property type="term" value="F:ATP binding"/>
    <property type="evidence" value="ECO:0007669"/>
    <property type="project" value="UniProtKB-UniRule"/>
</dbReference>
<dbReference type="Gene3D" id="3.30.200.20">
    <property type="entry name" value="Phosphorylase Kinase, domain 1"/>
    <property type="match status" value="1"/>
</dbReference>
<dbReference type="PROSITE" id="PS00108">
    <property type="entry name" value="PROTEIN_KINASE_ST"/>
    <property type="match status" value="1"/>
</dbReference>
<protein>
    <recommendedName>
        <fullName evidence="1">non-specific serine/threonine protein kinase</fullName>
        <ecNumber evidence="1">2.7.11.1</ecNumber>
    </recommendedName>
</protein>
<dbReference type="PROSITE" id="PS00107">
    <property type="entry name" value="PROTEIN_KINASE_ATP"/>
    <property type="match status" value="1"/>
</dbReference>
<gene>
    <name evidence="10" type="ORF">RSSM_02192</name>
</gene>
<dbReference type="Gene3D" id="1.10.510.10">
    <property type="entry name" value="Transferase(Phosphotransferase) domain 1"/>
    <property type="match status" value="1"/>
</dbReference>
<dbReference type="PANTHER" id="PTHR43289:SF34">
    <property type="entry name" value="SERINE_THREONINE-PROTEIN KINASE YBDM-RELATED"/>
    <property type="match status" value="1"/>
</dbReference>
<dbReference type="GO" id="GO:0004674">
    <property type="term" value="F:protein serine/threonine kinase activity"/>
    <property type="evidence" value="ECO:0007669"/>
    <property type="project" value="UniProtKB-KW"/>
</dbReference>
<dbReference type="AlphaFoldDB" id="M5U4L0"/>
<proteinExistence type="predicted"/>
<feature type="repeat" description="TPR" evidence="7">
    <location>
        <begin position="591"/>
        <end position="624"/>
    </location>
</feature>
<organism evidence="10 11">
    <name type="scientific">Rhodopirellula sallentina SM41</name>
    <dbReference type="NCBI Taxonomy" id="1263870"/>
    <lineage>
        <taxon>Bacteria</taxon>
        <taxon>Pseudomonadati</taxon>
        <taxon>Planctomycetota</taxon>
        <taxon>Planctomycetia</taxon>
        <taxon>Pirellulales</taxon>
        <taxon>Pirellulaceae</taxon>
        <taxon>Rhodopirellula</taxon>
    </lineage>
</organism>
<keyword evidence="3 10" id="KW-0808">Transferase</keyword>
<dbReference type="FunFam" id="1.10.510.10:FF:000021">
    <property type="entry name" value="Serine/threonine protein kinase"/>
    <property type="match status" value="1"/>
</dbReference>
<dbReference type="SUPFAM" id="SSF48452">
    <property type="entry name" value="TPR-like"/>
    <property type="match status" value="1"/>
</dbReference>
<name>M5U4L0_9BACT</name>
<dbReference type="InterPro" id="IPR000719">
    <property type="entry name" value="Prot_kinase_dom"/>
</dbReference>
<dbReference type="Gene3D" id="1.25.40.10">
    <property type="entry name" value="Tetratricopeptide repeat domain"/>
    <property type="match status" value="3"/>
</dbReference>
<dbReference type="EC" id="2.7.11.1" evidence="1"/>
<dbReference type="InterPro" id="IPR017441">
    <property type="entry name" value="Protein_kinase_ATP_BS"/>
</dbReference>
<feature type="repeat" description="TPR" evidence="7">
    <location>
        <begin position="685"/>
        <end position="718"/>
    </location>
</feature>
<dbReference type="Pfam" id="PF13374">
    <property type="entry name" value="TPR_10"/>
    <property type="match status" value="1"/>
</dbReference>
<dbReference type="InterPro" id="IPR011990">
    <property type="entry name" value="TPR-like_helical_dom_sf"/>
</dbReference>
<evidence type="ECO:0000313" key="10">
    <source>
        <dbReference type="EMBL" id="EMI56397.1"/>
    </source>
</evidence>
<evidence type="ECO:0000256" key="1">
    <source>
        <dbReference type="ARBA" id="ARBA00012513"/>
    </source>
</evidence>
<dbReference type="PANTHER" id="PTHR43289">
    <property type="entry name" value="MITOGEN-ACTIVATED PROTEIN KINASE KINASE KINASE 20-RELATED"/>
    <property type="match status" value="1"/>
</dbReference>
<evidence type="ECO:0000256" key="4">
    <source>
        <dbReference type="ARBA" id="ARBA00022741"/>
    </source>
</evidence>
<feature type="binding site" evidence="8">
    <location>
        <position position="135"/>
    </location>
    <ligand>
        <name>ATP</name>
        <dbReference type="ChEBI" id="CHEBI:30616"/>
    </ligand>
</feature>
<dbReference type="EMBL" id="ANOH01000152">
    <property type="protein sequence ID" value="EMI56397.1"/>
    <property type="molecule type" value="Genomic_DNA"/>
</dbReference>
<sequence>MSGIESSSFSDFSIESETTRKLTYHQKLRLTALLDQYLIALEKGVPPSVEQLAADDRELIEPLRSYITGLEDLHHIAAGFVPQDDVAEGDTDSESAESSEKLLGDFRLLEEIGRGGMGVVYRAKQLSLDRIVAIKLLPFAAVLDSRQIARFNNEAHAAAQLHHPNIVPVYTVGSVRGVHYYAMQFIDGQSFDEVIAKQIEEGEKPSIESVVSIGIQIAEALDTAHQFGVIHRDIKPSNVMIDRNGKVWVTDFGLARCQTEATLTKTGDVVGTMRYMSPEQARGDSAIVDGRTDVYSLGATLYEMLCLQPAFDGGDAPAVLRHIDERNAPHLRSIRPDVPADLETVVAKAMAKSRDGRYDTAADLASDLRRVIAGEPTLARPPTLFDRVTHWAARHRAIVTATAGLVLVALLGLSISIAMITAAKRESDENADRLAKSEMASRAQVDRLGAQVAEKLADVPGAESVRRQLLQETLAYYQDFAARADDDPKLMHDLAVTYGKIGSIQSEVGAVEEAIESLEMSRELFAKRADAQPFDANRLQELATGENNLALALDQAGQYESAFRWYRSAIARQEDLVRERPGDADAKAGLALSLNNLGLLLSKTGNFDDAEDAYQRSIELSESIADAKRTGDVAQQLASTYQNLSGLLANRDPGRAVEYARTALRNQMDELNAQSGNPKTASRVALTLNSLGAAQVAAGDVDSAIHSYQQAIDLQSQLIERWPNQLNYQRDIAVTHNNYGLALAAHKRYEEAREAFDQSLAHQIPLAELFVNDADLQSTLGGVYNNRGFAQERLDEIDDAIESYRMAVKHQTRAYQSTPEVPQYREYLSKHYFNYARLLRSVGRDAEAFDTAKRRRELWKGDGERLAGVAEEVRVMAEKTQHEQTTVNGLATNEQTPISGLATKERCDFCRETMQMAVDAGYDPPEDMLDRPVYQSVEVPIRLD</sequence>
<dbReference type="InterPro" id="IPR019734">
    <property type="entry name" value="TPR_rpt"/>
</dbReference>
<dbReference type="InterPro" id="IPR011009">
    <property type="entry name" value="Kinase-like_dom_sf"/>
</dbReference>
<dbReference type="PROSITE" id="PS50005">
    <property type="entry name" value="TPR"/>
    <property type="match status" value="2"/>
</dbReference>
<keyword evidence="6 8" id="KW-0067">ATP-binding</keyword>
<dbReference type="Pfam" id="PF00515">
    <property type="entry name" value="TPR_1"/>
    <property type="match status" value="1"/>
</dbReference>
<evidence type="ECO:0000256" key="6">
    <source>
        <dbReference type="ARBA" id="ARBA00022840"/>
    </source>
</evidence>
<keyword evidence="7" id="KW-0802">TPR repeat</keyword>
<evidence type="ECO:0000256" key="8">
    <source>
        <dbReference type="PROSITE-ProRule" id="PRU10141"/>
    </source>
</evidence>
<keyword evidence="11" id="KW-1185">Reference proteome</keyword>